<evidence type="ECO:0000256" key="4">
    <source>
        <dbReference type="ARBA" id="ARBA00023136"/>
    </source>
</evidence>
<evidence type="ECO:0000256" key="5">
    <source>
        <dbReference type="ARBA" id="ARBA00038359"/>
    </source>
</evidence>
<feature type="transmembrane region" description="Helical" evidence="6">
    <location>
        <begin position="64"/>
        <end position="84"/>
    </location>
</feature>
<evidence type="ECO:0000256" key="3">
    <source>
        <dbReference type="ARBA" id="ARBA00022989"/>
    </source>
</evidence>
<dbReference type="EMBL" id="JAFIMR010000074">
    <property type="protein sequence ID" value="KAI1849850.1"/>
    <property type="molecule type" value="Genomic_DNA"/>
</dbReference>
<evidence type="ECO:0000313" key="8">
    <source>
        <dbReference type="EMBL" id="KAI1849850.1"/>
    </source>
</evidence>
<keyword evidence="2 6" id="KW-0812">Transmembrane</keyword>
<proteinExistence type="inferred from homology"/>
<dbReference type="PANTHER" id="PTHR33048">
    <property type="entry name" value="PTH11-LIKE INTEGRAL MEMBRANE PROTEIN (AFU_ORTHOLOGUE AFUA_5G11245)"/>
    <property type="match status" value="1"/>
</dbReference>
<evidence type="ECO:0000259" key="7">
    <source>
        <dbReference type="Pfam" id="PF20684"/>
    </source>
</evidence>
<feature type="transmembrane region" description="Helical" evidence="6">
    <location>
        <begin position="115"/>
        <end position="133"/>
    </location>
</feature>
<feature type="transmembrane region" description="Helical" evidence="6">
    <location>
        <begin position="223"/>
        <end position="242"/>
    </location>
</feature>
<dbReference type="InterPro" id="IPR052337">
    <property type="entry name" value="SAT4-like"/>
</dbReference>
<feature type="transmembrane region" description="Helical" evidence="6">
    <location>
        <begin position="140"/>
        <end position="164"/>
    </location>
</feature>
<feature type="transmembrane region" description="Helical" evidence="6">
    <location>
        <begin position="33"/>
        <end position="52"/>
    </location>
</feature>
<reference evidence="8" key="1">
    <citation type="submission" date="2021-03" db="EMBL/GenBank/DDBJ databases">
        <title>Revisited historic fungal species revealed as producer of novel bioactive compounds through whole genome sequencing and comparative genomics.</title>
        <authorList>
            <person name="Vignolle G.A."/>
            <person name="Hochenegger N."/>
            <person name="Mach R.L."/>
            <person name="Mach-Aigner A.R."/>
            <person name="Javad Rahimi M."/>
            <person name="Salim K.A."/>
            <person name="Chan C.M."/>
            <person name="Lim L.B.L."/>
            <person name="Cai F."/>
            <person name="Druzhinina I.S."/>
            <person name="U'Ren J.M."/>
            <person name="Derntl C."/>
        </authorList>
    </citation>
    <scope>NUCLEOTIDE SEQUENCE</scope>
    <source>
        <strain evidence="8">TUCIM 5799</strain>
    </source>
</reference>
<comment type="subcellular location">
    <subcellularLocation>
        <location evidence="1">Membrane</location>
        <topology evidence="1">Multi-pass membrane protein</topology>
    </subcellularLocation>
</comment>
<keyword evidence="4 6" id="KW-0472">Membrane</keyword>
<dbReference type="InterPro" id="IPR049326">
    <property type="entry name" value="Rhodopsin_dom_fungi"/>
</dbReference>
<comment type="caution">
    <text evidence="8">The sequence shown here is derived from an EMBL/GenBank/DDBJ whole genome shotgun (WGS) entry which is preliminary data.</text>
</comment>
<dbReference type="PANTHER" id="PTHR33048:SF158">
    <property type="entry name" value="MEMBRANE PROTEIN PTH11-LIKE, PUTATIVE-RELATED"/>
    <property type="match status" value="1"/>
</dbReference>
<keyword evidence="3 6" id="KW-1133">Transmembrane helix</keyword>
<feature type="transmembrane region" description="Helical" evidence="6">
    <location>
        <begin position="184"/>
        <end position="211"/>
    </location>
</feature>
<dbReference type="AlphaFoldDB" id="A0A9P9W8S8"/>
<protein>
    <recommendedName>
        <fullName evidence="7">Rhodopsin domain-containing protein</fullName>
    </recommendedName>
</protein>
<sequence>MSSEPQDLCKIPAAVSPDGVYNFENPVTLEPDLIAASAIMTAVATLFLAGRLRHNLHSFGWSDAFAVLGYLASLAYTINNLLMLRFARHLWDVPLCLFNVDYVKQIYVEETMNQVARFFTKGSILILYLQLFSNIRWLRVAVAVGLVFDFLLYGSMVAVFLYFGVPHGNEVWEDLLTNGMGQHLAPTGVVQGPCTVLLDLYIFVLPLPILWGLQMTFKKRLRIAAVFATGLFIVENNVAIAVSSTPAFVAFTRVYIVDTAVFHSLTSLISRGRRGGSTSGGEHPYSQKPASIITWGRRTSAKPSGSVASAGVGGVRKQKFDTTQPWYYELSDTALNMSVSASRMGTITDSEAPGITRTTAIKQVLT</sequence>
<gene>
    <name evidence="8" type="ORF">JX265_013553</name>
</gene>
<dbReference type="Proteomes" id="UP000829685">
    <property type="component" value="Unassembled WGS sequence"/>
</dbReference>
<dbReference type="Pfam" id="PF20684">
    <property type="entry name" value="Fung_rhodopsin"/>
    <property type="match status" value="1"/>
</dbReference>
<organism evidence="8 9">
    <name type="scientific">Neoarthrinium moseri</name>
    <dbReference type="NCBI Taxonomy" id="1658444"/>
    <lineage>
        <taxon>Eukaryota</taxon>
        <taxon>Fungi</taxon>
        <taxon>Dikarya</taxon>
        <taxon>Ascomycota</taxon>
        <taxon>Pezizomycotina</taxon>
        <taxon>Sordariomycetes</taxon>
        <taxon>Xylariomycetidae</taxon>
        <taxon>Amphisphaeriales</taxon>
        <taxon>Apiosporaceae</taxon>
        <taxon>Neoarthrinium</taxon>
    </lineage>
</organism>
<name>A0A9P9W8S8_9PEZI</name>
<dbReference type="GO" id="GO:0016020">
    <property type="term" value="C:membrane"/>
    <property type="evidence" value="ECO:0007669"/>
    <property type="project" value="UniProtKB-SubCell"/>
</dbReference>
<evidence type="ECO:0000313" key="9">
    <source>
        <dbReference type="Proteomes" id="UP000829685"/>
    </source>
</evidence>
<evidence type="ECO:0000256" key="1">
    <source>
        <dbReference type="ARBA" id="ARBA00004141"/>
    </source>
</evidence>
<accession>A0A9P9W8S8</accession>
<feature type="domain" description="Rhodopsin" evidence="7">
    <location>
        <begin position="55"/>
        <end position="234"/>
    </location>
</feature>
<comment type="similarity">
    <text evidence="5">Belongs to the SAT4 family.</text>
</comment>
<keyword evidence="9" id="KW-1185">Reference proteome</keyword>
<evidence type="ECO:0000256" key="2">
    <source>
        <dbReference type="ARBA" id="ARBA00022692"/>
    </source>
</evidence>
<evidence type="ECO:0000256" key="6">
    <source>
        <dbReference type="SAM" id="Phobius"/>
    </source>
</evidence>